<feature type="transmembrane region" description="Helical" evidence="1">
    <location>
        <begin position="128"/>
        <end position="148"/>
    </location>
</feature>
<dbReference type="RefSeq" id="WP_013942728.1">
    <property type="nucleotide sequence ID" value="NC_015713.1"/>
</dbReference>
<accession>F8L6D1</accession>
<keyword evidence="3" id="KW-1185">Reference proteome</keyword>
<feature type="transmembrane region" description="Helical" evidence="1">
    <location>
        <begin position="6"/>
        <end position="29"/>
    </location>
</feature>
<feature type="transmembrane region" description="Helical" evidence="1">
    <location>
        <begin position="160"/>
        <end position="181"/>
    </location>
</feature>
<feature type="transmembrane region" description="Helical" evidence="1">
    <location>
        <begin position="219"/>
        <end position="238"/>
    </location>
</feature>
<proteinExistence type="predicted"/>
<gene>
    <name evidence="2" type="ordered locus">SNE_A03840</name>
</gene>
<dbReference type="KEGG" id="sng:SNE_A03840"/>
<dbReference type="EMBL" id="FR872582">
    <property type="protein sequence ID" value="CCB88261.1"/>
    <property type="molecule type" value="Genomic_DNA"/>
</dbReference>
<feature type="transmembrane region" description="Helical" evidence="1">
    <location>
        <begin position="65"/>
        <end position="89"/>
    </location>
</feature>
<dbReference type="AlphaFoldDB" id="F8L6D1"/>
<feature type="transmembrane region" description="Helical" evidence="1">
    <location>
        <begin position="101"/>
        <end position="122"/>
    </location>
</feature>
<dbReference type="HOGENOM" id="CLU_015114_7_0_0"/>
<reference evidence="2 3" key="2">
    <citation type="journal article" date="2011" name="Mol. Biol. Evol.">
        <title>Unity in variety--the pan-genome of the Chlamydiae.</title>
        <authorList>
            <person name="Collingro A."/>
            <person name="Tischler P."/>
            <person name="Weinmaier T."/>
            <person name="Penz T."/>
            <person name="Heinz E."/>
            <person name="Brunham R.C."/>
            <person name="Read T.D."/>
            <person name="Bavoil P.M."/>
            <person name="Sachse K."/>
            <person name="Kahane S."/>
            <person name="Friedman M.G."/>
            <person name="Rattei T."/>
            <person name="Myers G.S."/>
            <person name="Horn M."/>
        </authorList>
    </citation>
    <scope>NUCLEOTIDE SEQUENCE [LARGE SCALE GENOMIC DNA]</scope>
    <source>
        <strain evidence="3">ATCC VR-1471 / Z</strain>
    </source>
</reference>
<protein>
    <submittedName>
        <fullName evidence="2">Integral membrane protein</fullName>
    </submittedName>
</protein>
<keyword evidence="1" id="KW-0812">Transmembrane</keyword>
<keyword evidence="1" id="KW-0472">Membrane</keyword>
<reference key="1">
    <citation type="journal article" date="2011" name="Mol. Biol. Evol.">
        <title>Unity in variety -- the pan-genome of the Chlamydiae.</title>
        <authorList>
            <person name="Collingro A."/>
            <person name="Tischler P."/>
            <person name="Weinmaier T."/>
            <person name="Penz T."/>
            <person name="Heinz E."/>
            <person name="Brunham R.C."/>
            <person name="Read T.D."/>
            <person name="Bavoil P.M."/>
            <person name="Sachse K."/>
            <person name="Kahane S."/>
            <person name="Friedman M.G."/>
            <person name="Rattei T."/>
            <person name="Myers G.S.A."/>
            <person name="Horn M."/>
        </authorList>
    </citation>
    <scope>NUCLEOTIDE SEQUENCE</scope>
    <source>
        <strain>Z</strain>
    </source>
</reference>
<sequence length="239" mass="25001">MTSPLIITAFALIPMIVALIGGGLASVYTFSKKVMSGLQHFVAGIVVGAVATELLPKILGHGSPVSISVGFILGAAVMLGVHELAHFLAKKGSTSKLPTGLIIGSALDLFLDGLLIGVSFLAGMSGGGLIAISLSFCAFFLVLALSSRLTKSELHKKHQYALIILSTILLPIGALLGSTIISHMPAQVMTETLAFGVAALLFLGIEELIAEAHKVHDNFWISGSFFLGFLVIIIFQNFS</sequence>
<feature type="transmembrane region" description="Helical" evidence="1">
    <location>
        <begin position="41"/>
        <end position="59"/>
    </location>
</feature>
<evidence type="ECO:0000313" key="2">
    <source>
        <dbReference type="EMBL" id="CCB88261.1"/>
    </source>
</evidence>
<dbReference type="OrthoDB" id="948891at2"/>
<evidence type="ECO:0000256" key="1">
    <source>
        <dbReference type="SAM" id="Phobius"/>
    </source>
</evidence>
<keyword evidence="1" id="KW-1133">Transmembrane helix</keyword>
<evidence type="ECO:0000313" key="3">
    <source>
        <dbReference type="Proteomes" id="UP000000496"/>
    </source>
</evidence>
<feature type="transmembrane region" description="Helical" evidence="1">
    <location>
        <begin position="193"/>
        <end position="210"/>
    </location>
</feature>
<name>F8L6D1_SIMNZ</name>
<dbReference type="eggNOG" id="COG0428">
    <property type="taxonomic scope" value="Bacteria"/>
</dbReference>
<dbReference type="STRING" id="331113.SNE_A03840"/>
<dbReference type="Proteomes" id="UP000000496">
    <property type="component" value="Chromosome gsn.131"/>
</dbReference>
<organism evidence="2 3">
    <name type="scientific">Simkania negevensis (strain ATCC VR-1471 / DSM 27360 / Z)</name>
    <dbReference type="NCBI Taxonomy" id="331113"/>
    <lineage>
        <taxon>Bacteria</taxon>
        <taxon>Pseudomonadati</taxon>
        <taxon>Chlamydiota</taxon>
        <taxon>Chlamydiia</taxon>
        <taxon>Parachlamydiales</taxon>
        <taxon>Simkaniaceae</taxon>
        <taxon>Simkania</taxon>
    </lineage>
</organism>